<feature type="transmembrane region" description="Helical" evidence="6">
    <location>
        <begin position="42"/>
        <end position="64"/>
    </location>
</feature>
<feature type="transmembrane region" description="Helical" evidence="6">
    <location>
        <begin position="185"/>
        <end position="205"/>
    </location>
</feature>
<feature type="transmembrane region" description="Helical" evidence="6">
    <location>
        <begin position="70"/>
        <end position="91"/>
    </location>
</feature>
<sequence>MMSLTQLLPFVLASALVIGVPGPATFFVLGQARISHRRAASATLGIVLGDVLLMTASALGFAALVTRWPLLLLAVKLAGAIFLLYLAWGLWGGASPAGQVAQGAAGGSRGFVKGVLLTVFNPKPVLFFAAFFPQFMPEPTTAPLQGFAALGLVFELLNLAYFAALVALLTVAGNQRGFQSFLKGNFNRVAAVGLLLCSGLTVASLL</sequence>
<evidence type="ECO:0000313" key="8">
    <source>
        <dbReference type="Proteomes" id="UP000199470"/>
    </source>
</evidence>
<dbReference type="Pfam" id="PF01810">
    <property type="entry name" value="LysE"/>
    <property type="match status" value="1"/>
</dbReference>
<feature type="transmembrane region" description="Helical" evidence="6">
    <location>
        <begin position="147"/>
        <end position="173"/>
    </location>
</feature>
<name>A0A1I4SF40_9BURK</name>
<gene>
    <name evidence="7" type="ORF">SAMN02982985_04734</name>
</gene>
<dbReference type="RefSeq" id="WP_093390173.1">
    <property type="nucleotide sequence ID" value="NZ_FOTW01000026.1"/>
</dbReference>
<organism evidence="7 8">
    <name type="scientific">Rugamonas rubra</name>
    <dbReference type="NCBI Taxonomy" id="758825"/>
    <lineage>
        <taxon>Bacteria</taxon>
        <taxon>Pseudomonadati</taxon>
        <taxon>Pseudomonadota</taxon>
        <taxon>Betaproteobacteria</taxon>
        <taxon>Burkholderiales</taxon>
        <taxon>Oxalobacteraceae</taxon>
        <taxon>Telluria group</taxon>
        <taxon>Rugamonas</taxon>
    </lineage>
</organism>
<dbReference type="STRING" id="758825.SAMN02982985_04734"/>
<dbReference type="PANTHER" id="PTHR30086:SF20">
    <property type="entry name" value="ARGININE EXPORTER PROTEIN ARGO-RELATED"/>
    <property type="match status" value="1"/>
</dbReference>
<keyword evidence="4 6" id="KW-1133">Transmembrane helix</keyword>
<evidence type="ECO:0000256" key="1">
    <source>
        <dbReference type="ARBA" id="ARBA00004651"/>
    </source>
</evidence>
<protein>
    <submittedName>
        <fullName evidence="7">Leucine efflux protein</fullName>
    </submittedName>
</protein>
<dbReference type="GO" id="GO:0015171">
    <property type="term" value="F:amino acid transmembrane transporter activity"/>
    <property type="evidence" value="ECO:0007669"/>
    <property type="project" value="TreeGrafter"/>
</dbReference>
<feature type="transmembrane region" description="Helical" evidence="6">
    <location>
        <begin position="111"/>
        <end position="135"/>
    </location>
</feature>
<proteinExistence type="predicted"/>
<dbReference type="PANTHER" id="PTHR30086">
    <property type="entry name" value="ARGININE EXPORTER PROTEIN ARGO"/>
    <property type="match status" value="1"/>
</dbReference>
<feature type="transmembrane region" description="Helical" evidence="6">
    <location>
        <begin position="6"/>
        <end position="30"/>
    </location>
</feature>
<evidence type="ECO:0000256" key="4">
    <source>
        <dbReference type="ARBA" id="ARBA00022989"/>
    </source>
</evidence>
<dbReference type="OrthoDB" id="9804822at2"/>
<keyword evidence="8" id="KW-1185">Reference proteome</keyword>
<dbReference type="EMBL" id="FOTW01000026">
    <property type="protein sequence ID" value="SFM62994.1"/>
    <property type="molecule type" value="Genomic_DNA"/>
</dbReference>
<dbReference type="Proteomes" id="UP000199470">
    <property type="component" value="Unassembled WGS sequence"/>
</dbReference>
<evidence type="ECO:0000256" key="3">
    <source>
        <dbReference type="ARBA" id="ARBA00022692"/>
    </source>
</evidence>
<dbReference type="GO" id="GO:0005886">
    <property type="term" value="C:plasma membrane"/>
    <property type="evidence" value="ECO:0007669"/>
    <property type="project" value="UniProtKB-SubCell"/>
</dbReference>
<dbReference type="AlphaFoldDB" id="A0A1I4SF40"/>
<dbReference type="InterPro" id="IPR001123">
    <property type="entry name" value="LeuE-type"/>
</dbReference>
<evidence type="ECO:0000256" key="2">
    <source>
        <dbReference type="ARBA" id="ARBA00022475"/>
    </source>
</evidence>
<evidence type="ECO:0000313" key="7">
    <source>
        <dbReference type="EMBL" id="SFM62994.1"/>
    </source>
</evidence>
<evidence type="ECO:0000256" key="5">
    <source>
        <dbReference type="ARBA" id="ARBA00023136"/>
    </source>
</evidence>
<keyword evidence="2" id="KW-1003">Cell membrane</keyword>
<reference evidence="7 8" key="1">
    <citation type="submission" date="2016-10" db="EMBL/GenBank/DDBJ databases">
        <authorList>
            <person name="de Groot N.N."/>
        </authorList>
    </citation>
    <scope>NUCLEOTIDE SEQUENCE [LARGE SCALE GENOMIC DNA]</scope>
    <source>
        <strain evidence="7 8">ATCC 43154</strain>
    </source>
</reference>
<evidence type="ECO:0000256" key="6">
    <source>
        <dbReference type="SAM" id="Phobius"/>
    </source>
</evidence>
<keyword evidence="5 6" id="KW-0472">Membrane</keyword>
<accession>A0A1I4SF40</accession>
<comment type="subcellular location">
    <subcellularLocation>
        <location evidence="1">Cell membrane</location>
        <topology evidence="1">Multi-pass membrane protein</topology>
    </subcellularLocation>
</comment>
<keyword evidence="3 6" id="KW-0812">Transmembrane</keyword>